<keyword evidence="8" id="KW-1185">Reference proteome</keyword>
<dbReference type="CDD" id="cd08278">
    <property type="entry name" value="benzyl_alcohol_DH"/>
    <property type="match status" value="1"/>
</dbReference>
<dbReference type="PANTHER" id="PTHR43350:SF17">
    <property type="entry name" value="NAD-DEPENDENT ALCOHOL DEHYDROGENASE"/>
    <property type="match status" value="1"/>
</dbReference>
<evidence type="ECO:0000313" key="8">
    <source>
        <dbReference type="Proteomes" id="UP000313645"/>
    </source>
</evidence>
<dbReference type="EMBL" id="SJDL01000031">
    <property type="protein sequence ID" value="TBW51269.1"/>
    <property type="molecule type" value="Genomic_DNA"/>
</dbReference>
<dbReference type="InterPro" id="IPR036291">
    <property type="entry name" value="NAD(P)-bd_dom_sf"/>
</dbReference>
<accession>A0ABY1ZGL9</accession>
<evidence type="ECO:0000256" key="3">
    <source>
        <dbReference type="ARBA" id="ARBA00022723"/>
    </source>
</evidence>
<dbReference type="Proteomes" id="UP000313645">
    <property type="component" value="Unassembled WGS sequence"/>
</dbReference>
<proteinExistence type="inferred from homology"/>
<dbReference type="InterPro" id="IPR013149">
    <property type="entry name" value="ADH-like_C"/>
</dbReference>
<evidence type="ECO:0000256" key="5">
    <source>
        <dbReference type="ARBA" id="ARBA00023002"/>
    </source>
</evidence>
<evidence type="ECO:0000256" key="2">
    <source>
        <dbReference type="ARBA" id="ARBA00008072"/>
    </source>
</evidence>
<sequence length="352" mass="35891">MHSVPICAAVAGDGGHPFRLASLSLEAPREDEVLVRIVACGICHTDIDMAASCATPTVLGHEGAGIVERVDKDVTTVEPGDHVVLSFASCGDCAACNNGAPADCDAFMAANFAGARLDGSQALSDGVSGHFFGQSSFATHALANARNTVKVDPDLPLEHLAPLGCGLQTGAGTVVHSLAVAPRQSLVIVGAGAVGLGALMAARRTGARPIVVVEPVAQRRSLALELGADDALSPEQALAGGIAAAFPRGVDGLIDSAGDSGIFRAIPDWLAHGGAVAYLTGGYGGGLKDGQTGLSVIQGDADPQRFIPQMIDWYRAGSFPIDRLITRYPFDAINTAQADAAAGRVIKPVLVM</sequence>
<dbReference type="RefSeq" id="WP_131483165.1">
    <property type="nucleotide sequence ID" value="NZ_SJDL01000031.1"/>
</dbReference>
<keyword evidence="5" id="KW-0560">Oxidoreductase</keyword>
<dbReference type="SUPFAM" id="SSF50129">
    <property type="entry name" value="GroES-like"/>
    <property type="match status" value="1"/>
</dbReference>
<dbReference type="Gene3D" id="3.40.50.720">
    <property type="entry name" value="NAD(P)-binding Rossmann-like Domain"/>
    <property type="match status" value="1"/>
</dbReference>
<protein>
    <submittedName>
        <fullName evidence="7">NAD(P)-dependent alcohol dehydrogenase</fullName>
    </submittedName>
</protein>
<dbReference type="InterPro" id="IPR013154">
    <property type="entry name" value="ADH-like_N"/>
</dbReference>
<dbReference type="InterPro" id="IPR020843">
    <property type="entry name" value="ER"/>
</dbReference>
<gene>
    <name evidence="7" type="ORF">EZI54_17245</name>
</gene>
<dbReference type="Gene3D" id="3.90.180.10">
    <property type="entry name" value="Medium-chain alcohol dehydrogenases, catalytic domain"/>
    <property type="match status" value="1"/>
</dbReference>
<comment type="cofactor">
    <cofactor evidence="1">
        <name>Zn(2+)</name>
        <dbReference type="ChEBI" id="CHEBI:29105"/>
    </cofactor>
</comment>
<keyword evidence="3" id="KW-0479">Metal-binding</keyword>
<comment type="caution">
    <text evidence="7">The sequence shown here is derived from an EMBL/GenBank/DDBJ whole genome shotgun (WGS) entry which is preliminary data.</text>
</comment>
<dbReference type="SUPFAM" id="SSF51735">
    <property type="entry name" value="NAD(P)-binding Rossmann-fold domains"/>
    <property type="match status" value="1"/>
</dbReference>
<keyword evidence="4" id="KW-0862">Zinc</keyword>
<evidence type="ECO:0000313" key="7">
    <source>
        <dbReference type="EMBL" id="TBW51269.1"/>
    </source>
</evidence>
<dbReference type="SMART" id="SM00829">
    <property type="entry name" value="PKS_ER"/>
    <property type="match status" value="1"/>
</dbReference>
<organism evidence="7 8">
    <name type="scientific">Marinobacter halodurans</name>
    <dbReference type="NCBI Taxonomy" id="2528979"/>
    <lineage>
        <taxon>Bacteria</taxon>
        <taxon>Pseudomonadati</taxon>
        <taxon>Pseudomonadota</taxon>
        <taxon>Gammaproteobacteria</taxon>
        <taxon>Pseudomonadales</taxon>
        <taxon>Marinobacteraceae</taxon>
        <taxon>Marinobacter</taxon>
    </lineage>
</organism>
<name>A0ABY1ZGL9_9GAMM</name>
<comment type="similarity">
    <text evidence="2">Belongs to the zinc-containing alcohol dehydrogenase family.</text>
</comment>
<evidence type="ECO:0000256" key="1">
    <source>
        <dbReference type="ARBA" id="ARBA00001947"/>
    </source>
</evidence>
<evidence type="ECO:0000256" key="4">
    <source>
        <dbReference type="ARBA" id="ARBA00022833"/>
    </source>
</evidence>
<evidence type="ECO:0000259" key="6">
    <source>
        <dbReference type="SMART" id="SM00829"/>
    </source>
</evidence>
<dbReference type="InterPro" id="IPR011032">
    <property type="entry name" value="GroES-like_sf"/>
</dbReference>
<feature type="domain" description="Enoyl reductase (ER)" evidence="6">
    <location>
        <begin position="15"/>
        <end position="350"/>
    </location>
</feature>
<dbReference type="Pfam" id="PF00107">
    <property type="entry name" value="ADH_zinc_N"/>
    <property type="match status" value="1"/>
</dbReference>
<dbReference type="Pfam" id="PF08240">
    <property type="entry name" value="ADH_N"/>
    <property type="match status" value="1"/>
</dbReference>
<reference evidence="7 8" key="1">
    <citation type="submission" date="2019-02" db="EMBL/GenBank/DDBJ databases">
        <title>Marinobacter halodurans sp. nov., a marine bacterium isolated from sea tidal flat.</title>
        <authorList>
            <person name="Yoo Y."/>
            <person name="Lee D.W."/>
            <person name="Kim B.S."/>
            <person name="Kim J.-J."/>
        </authorList>
    </citation>
    <scope>NUCLEOTIDE SEQUENCE [LARGE SCALE GENOMIC DNA]</scope>
    <source>
        <strain evidence="7 8">YJ-S3-2</strain>
    </source>
</reference>
<dbReference type="PANTHER" id="PTHR43350">
    <property type="entry name" value="NAD-DEPENDENT ALCOHOL DEHYDROGENASE"/>
    <property type="match status" value="1"/>
</dbReference>